<accession>A0A4P1JR28</accession>
<dbReference type="Gene3D" id="3.30.1330.40">
    <property type="entry name" value="RutC-like"/>
    <property type="match status" value="1"/>
</dbReference>
<keyword evidence="2" id="KW-1185">Reference proteome</keyword>
<evidence type="ECO:0000313" key="1">
    <source>
        <dbReference type="EMBL" id="VTO10575.1"/>
    </source>
</evidence>
<dbReference type="EC" id="3.5.4.-" evidence="1"/>
<protein>
    <submittedName>
        <fullName evidence="1">Enamine/imine deaminase</fullName>
        <ecNumber evidence="1">3.5.4.-</ecNumber>
    </submittedName>
</protein>
<dbReference type="Pfam" id="PF01042">
    <property type="entry name" value="Ribonuc_L-PSP"/>
    <property type="match status" value="1"/>
</dbReference>
<reference evidence="1 2" key="1">
    <citation type="submission" date="2019-04" db="EMBL/GenBank/DDBJ databases">
        <authorList>
            <consortium name="Pathogen Informatics"/>
        </authorList>
    </citation>
    <scope>NUCLEOTIDE SEQUENCE [LARGE SCALE GENOMIC DNA]</scope>
    <source>
        <strain evidence="1 2">NCTC9239</strain>
    </source>
</reference>
<evidence type="ECO:0000313" key="2">
    <source>
        <dbReference type="Proteomes" id="UP000309952"/>
    </source>
</evidence>
<organism evidence="1 2">
    <name type="scientific">Brevundimonas vancanneytii</name>
    <dbReference type="NCBI Taxonomy" id="1325724"/>
    <lineage>
        <taxon>Bacteria</taxon>
        <taxon>Pseudomonadati</taxon>
        <taxon>Pseudomonadota</taxon>
        <taxon>Alphaproteobacteria</taxon>
        <taxon>Caulobacterales</taxon>
        <taxon>Caulobacteraceae</taxon>
        <taxon>Brevundimonas</taxon>
    </lineage>
</organism>
<dbReference type="GO" id="GO:0016787">
    <property type="term" value="F:hydrolase activity"/>
    <property type="evidence" value="ECO:0007669"/>
    <property type="project" value="UniProtKB-KW"/>
</dbReference>
<dbReference type="KEGG" id="bvy:NCTC9239_00050"/>
<keyword evidence="1" id="KW-0378">Hydrolase</keyword>
<dbReference type="PANTHER" id="PTHR47328">
    <property type="match status" value="1"/>
</dbReference>
<dbReference type="InterPro" id="IPR006175">
    <property type="entry name" value="YjgF/YER057c/UK114"/>
</dbReference>
<dbReference type="RefSeq" id="WP_252969928.1">
    <property type="nucleotide sequence ID" value="NZ_LR588407.1"/>
</dbReference>
<dbReference type="SUPFAM" id="SSF55298">
    <property type="entry name" value="YjgF-like"/>
    <property type="match status" value="1"/>
</dbReference>
<dbReference type="EMBL" id="LR588407">
    <property type="protein sequence ID" value="VTO10575.1"/>
    <property type="molecule type" value="Genomic_DNA"/>
</dbReference>
<dbReference type="CDD" id="cd06150">
    <property type="entry name" value="YjgF_YER057c_UK114_like_2"/>
    <property type="match status" value="1"/>
</dbReference>
<dbReference type="InterPro" id="IPR035709">
    <property type="entry name" value="YoaB-like"/>
</dbReference>
<proteinExistence type="predicted"/>
<dbReference type="Proteomes" id="UP000309952">
    <property type="component" value="Chromosome"/>
</dbReference>
<dbReference type="PANTHER" id="PTHR47328:SF1">
    <property type="entry name" value="RUTC FAMILY PROTEIN YOAB"/>
    <property type="match status" value="1"/>
</dbReference>
<gene>
    <name evidence="1" type="primary">yabJ</name>
    <name evidence="1" type="ORF">NCTC9239_00050</name>
</gene>
<dbReference type="AlphaFoldDB" id="A0A4P1JR28"/>
<dbReference type="InterPro" id="IPR035959">
    <property type="entry name" value="RutC-like_sf"/>
</dbReference>
<sequence>MITRIQPDSRMSQAVIHGQTIYLAGQVGEPGEDVAAQTRTALAEVEAILAECGSDKSKILSAQVWLADIADFEAMNGVWDAWVDPANPPARATCEAKLATSDYLVEVIVVAAALTWRASSRTRASWSGSRRPASPPSTAST</sequence>
<name>A0A4P1JR28_9CAUL</name>